<dbReference type="AlphaFoldDB" id="A0A2T1LR21"/>
<protein>
    <submittedName>
        <fullName evidence="1">Uncharacterized protein</fullName>
    </submittedName>
</protein>
<dbReference type="EMBL" id="PXOH01000054">
    <property type="protein sequence ID" value="PSF30529.1"/>
    <property type="molecule type" value="Genomic_DNA"/>
</dbReference>
<organism evidence="1 2">
    <name type="scientific">Aphanothece hegewaldii CCALA 016</name>
    <dbReference type="NCBI Taxonomy" id="2107694"/>
    <lineage>
        <taxon>Bacteria</taxon>
        <taxon>Bacillati</taxon>
        <taxon>Cyanobacteriota</taxon>
        <taxon>Cyanophyceae</taxon>
        <taxon>Oscillatoriophycideae</taxon>
        <taxon>Chroococcales</taxon>
        <taxon>Aphanothecaceae</taxon>
        <taxon>Aphanothece</taxon>
    </lineage>
</organism>
<dbReference type="Proteomes" id="UP000239001">
    <property type="component" value="Unassembled WGS sequence"/>
</dbReference>
<reference evidence="1 2" key="1">
    <citation type="submission" date="2018-03" db="EMBL/GenBank/DDBJ databases">
        <title>The ancient ancestry and fast evolution of plastids.</title>
        <authorList>
            <person name="Moore K.R."/>
            <person name="Magnabosco C."/>
            <person name="Momper L."/>
            <person name="Gold D.A."/>
            <person name="Bosak T."/>
            <person name="Fournier G.P."/>
        </authorList>
    </citation>
    <scope>NUCLEOTIDE SEQUENCE [LARGE SCALE GENOMIC DNA]</scope>
    <source>
        <strain evidence="1 2">CCALA 016</strain>
    </source>
</reference>
<comment type="caution">
    <text evidence="1">The sequence shown here is derived from an EMBL/GenBank/DDBJ whole genome shotgun (WGS) entry which is preliminary data.</text>
</comment>
<reference evidence="1 2" key="2">
    <citation type="submission" date="2018-03" db="EMBL/GenBank/DDBJ databases">
        <authorList>
            <person name="Keele B.F."/>
        </authorList>
    </citation>
    <scope>NUCLEOTIDE SEQUENCE [LARGE SCALE GENOMIC DNA]</scope>
    <source>
        <strain evidence="1 2">CCALA 016</strain>
    </source>
</reference>
<evidence type="ECO:0000313" key="1">
    <source>
        <dbReference type="EMBL" id="PSF30529.1"/>
    </source>
</evidence>
<proteinExistence type="predicted"/>
<keyword evidence="2" id="KW-1185">Reference proteome</keyword>
<evidence type="ECO:0000313" key="2">
    <source>
        <dbReference type="Proteomes" id="UP000239001"/>
    </source>
</evidence>
<gene>
    <name evidence="1" type="ORF">C7H19_23750</name>
</gene>
<sequence>MNIWNYRYFNSVLVECGYDDQGKPDSYFKHLFLTDEYDKIVKVWTTEWQKEKEGYTIQPQEIIVIQEDGTETIEIAPSEPIIIPPEDVGTLDDYIKAKMAHDWKELTDAIVEAIWYEEQGFPSLADEFSKQIERRISINEFRNIED</sequence>
<accession>A0A2T1LR21</accession>
<dbReference type="RefSeq" id="WP_106459389.1">
    <property type="nucleotide sequence ID" value="NZ_PXOH01000054.1"/>
</dbReference>
<name>A0A2T1LR21_9CHRO</name>